<organism evidence="2">
    <name type="scientific">Shewanella xiamenensis</name>
    <dbReference type="NCBI Taxonomy" id="332186"/>
    <lineage>
        <taxon>Bacteria</taxon>
        <taxon>Pseudomonadati</taxon>
        <taxon>Pseudomonadota</taxon>
        <taxon>Gammaproteobacteria</taxon>
        <taxon>Alteromonadales</taxon>
        <taxon>Shewanellaceae</taxon>
        <taxon>Shewanella</taxon>
    </lineage>
</organism>
<dbReference type="RefSeq" id="WP_172587836.1">
    <property type="nucleotide sequence ID" value="NZ_BLRE01000021.1"/>
</dbReference>
<proteinExistence type="predicted"/>
<feature type="signal peptide" evidence="1">
    <location>
        <begin position="1"/>
        <end position="22"/>
    </location>
</feature>
<evidence type="ECO:0000313" key="2">
    <source>
        <dbReference type="EMBL" id="MDG5901079.1"/>
    </source>
</evidence>
<dbReference type="CDD" id="cd14503">
    <property type="entry name" value="PTP-bact"/>
    <property type="match status" value="1"/>
</dbReference>
<reference evidence="2" key="2">
    <citation type="submission" date="2019-04" db="EMBL/GenBank/DDBJ databases">
        <authorList>
            <person name="Zou H."/>
        </authorList>
    </citation>
    <scope>NUCLEOTIDE SEQUENCE</scope>
    <source>
        <strain evidence="2">2015oxa</strain>
    </source>
</reference>
<protein>
    <recommendedName>
        <fullName evidence="3">Phosphatase</fullName>
    </recommendedName>
</protein>
<accession>A0AAW6QYQ1</accession>
<sequence>MRKTALSSLVFALLLGSPLANATNITTEFKSVENIKDVRALQLQAPQLLSSGLPSEQQFTQLKQAGVDVVINLMPDNSKDAHPDERKLVTQAGMDYVYIPVDWQNPKVEDIEAFFTVMDQHKGKNVLVHCLANYRASAFAYLYQLKQGQKPEIEKTMAPWNGELSNYPKWQALLADVSQKYGF</sequence>
<comment type="caution">
    <text evidence="2">The sequence shown here is derived from an EMBL/GenBank/DDBJ whole genome shotgun (WGS) entry which is preliminary data.</text>
</comment>
<dbReference type="InterPro" id="IPR029021">
    <property type="entry name" value="Prot-tyrosine_phosphatase-like"/>
</dbReference>
<name>A0AAW6QYQ1_9GAMM</name>
<dbReference type="Proteomes" id="UP001152518">
    <property type="component" value="Unassembled WGS sequence"/>
</dbReference>
<evidence type="ECO:0008006" key="3">
    <source>
        <dbReference type="Google" id="ProtNLM"/>
    </source>
</evidence>
<reference evidence="2" key="1">
    <citation type="journal article" date="2019" name="Int J Environ Res Public Health">
        <title>Characterization of Chromosome-Mediated BlaOXA-894 in Shewanella xiamenensis Isolated from Pig Wastewater.</title>
        <authorList>
            <person name="Zou H."/>
            <person name="Zhou Z."/>
            <person name="Xia H."/>
            <person name="Zhao Q."/>
            <person name="Li X."/>
        </authorList>
    </citation>
    <scope>NUCLEOTIDE SEQUENCE</scope>
    <source>
        <strain evidence="2">2015oxa</strain>
    </source>
</reference>
<dbReference type="EMBL" id="SUNE01000010">
    <property type="protein sequence ID" value="MDG5901079.1"/>
    <property type="molecule type" value="Genomic_DNA"/>
</dbReference>
<dbReference type="Gene3D" id="3.90.190.10">
    <property type="entry name" value="Protein tyrosine phosphatase superfamily"/>
    <property type="match status" value="1"/>
</dbReference>
<dbReference type="SUPFAM" id="SSF52799">
    <property type="entry name" value="(Phosphotyrosine protein) phosphatases II"/>
    <property type="match status" value="1"/>
</dbReference>
<dbReference type="AlphaFoldDB" id="A0AAW6QYQ1"/>
<gene>
    <name evidence="2" type="ORF">E2650_14495</name>
</gene>
<keyword evidence="1" id="KW-0732">Signal</keyword>
<evidence type="ECO:0000256" key="1">
    <source>
        <dbReference type="SAM" id="SignalP"/>
    </source>
</evidence>
<feature type="chain" id="PRO_5043722975" description="Phosphatase" evidence="1">
    <location>
        <begin position="23"/>
        <end position="183"/>
    </location>
</feature>
<dbReference type="Pfam" id="PF22785">
    <property type="entry name" value="Tc-R-P"/>
    <property type="match status" value="1"/>
</dbReference>